<protein>
    <recommendedName>
        <fullName evidence="3">Sulfotransferase family protein</fullName>
    </recommendedName>
</protein>
<dbReference type="Pfam" id="PF13469">
    <property type="entry name" value="Sulfotransfer_3"/>
    <property type="match status" value="1"/>
</dbReference>
<evidence type="ECO:0008006" key="3">
    <source>
        <dbReference type="Google" id="ProtNLM"/>
    </source>
</evidence>
<comment type="caution">
    <text evidence="1">The sequence shown here is derived from an EMBL/GenBank/DDBJ whole genome shotgun (WGS) entry which is preliminary data.</text>
</comment>
<dbReference type="InterPro" id="IPR027417">
    <property type="entry name" value="P-loop_NTPase"/>
</dbReference>
<dbReference type="PANTHER" id="PTHR36451">
    <property type="entry name" value="PAPS-DEPENDENT SULFOTRANSFERASE STF3"/>
    <property type="match status" value="1"/>
</dbReference>
<sequence>MEKFKKPIIFIGTGRSGTTIISEIINRHPHLAFPSNYQDMKPSNRKINLVRSLFDNSLWRVYGQKPQLNKMSIINKYTFRPSEAYNMWEYLTGAKLDFSRGFLTNETVSDERLNFIRSYFNDMVKYQNRKRLSVKVTGPSRIPFFLKLFPDAIFIHLKRDLVPTINSFLKVEFWNSRGAKQLWWQGVYNEEEKEWAMNNSNAPSLMTAFQLKKIIQITELELEQYKPKILETSYEDFVMSPKNELRRILSFAELPDMNLDEHLKKVKIFNRNKKHTDYFDKNQLEKIYQIINQ</sequence>
<proteinExistence type="predicted"/>
<dbReference type="Proteomes" id="UP000216840">
    <property type="component" value="Unassembled WGS sequence"/>
</dbReference>
<name>A0A265UT99_9FLAO</name>
<accession>A0A265UT99</accession>
<organism evidence="1 2">
    <name type="scientific">Winogradskyella aurantia</name>
    <dbReference type="NCBI Taxonomy" id="1915063"/>
    <lineage>
        <taxon>Bacteria</taxon>
        <taxon>Pseudomonadati</taxon>
        <taxon>Bacteroidota</taxon>
        <taxon>Flavobacteriia</taxon>
        <taxon>Flavobacteriales</taxon>
        <taxon>Flavobacteriaceae</taxon>
        <taxon>Winogradskyella</taxon>
    </lineage>
</organism>
<dbReference type="AlphaFoldDB" id="A0A265UT99"/>
<dbReference type="Gene3D" id="3.40.50.300">
    <property type="entry name" value="P-loop containing nucleotide triphosphate hydrolases"/>
    <property type="match status" value="1"/>
</dbReference>
<dbReference type="RefSeq" id="WP_094968299.1">
    <property type="nucleotide sequence ID" value="NZ_NGJN01000004.1"/>
</dbReference>
<gene>
    <name evidence="1" type="ORF">CA834_08655</name>
</gene>
<reference evidence="1 2" key="1">
    <citation type="submission" date="2017-05" db="EMBL/GenBank/DDBJ databases">
        <title>The draft genome sequence of Idiomarina salinarum WNB302.</title>
        <authorList>
            <person name="Sun Y."/>
            <person name="Chen B."/>
            <person name="Du Z."/>
        </authorList>
    </citation>
    <scope>NUCLEOTIDE SEQUENCE [LARGE SCALE GENOMIC DNA]</scope>
    <source>
        <strain evidence="1 2">WNB302</strain>
    </source>
</reference>
<dbReference type="PANTHER" id="PTHR36451:SF1">
    <property type="entry name" value="OMEGA-HYDROXY-BETA-DIHYDROMENAQUINONE-9 SULFOTRANSFERASE STF3"/>
    <property type="match status" value="1"/>
</dbReference>
<evidence type="ECO:0000313" key="2">
    <source>
        <dbReference type="Proteomes" id="UP000216840"/>
    </source>
</evidence>
<dbReference type="SUPFAM" id="SSF52540">
    <property type="entry name" value="P-loop containing nucleoside triphosphate hydrolases"/>
    <property type="match status" value="1"/>
</dbReference>
<dbReference type="OrthoDB" id="5432096at2"/>
<dbReference type="InterPro" id="IPR052736">
    <property type="entry name" value="Stf3_sulfotransferase"/>
</dbReference>
<keyword evidence="2" id="KW-1185">Reference proteome</keyword>
<dbReference type="EMBL" id="NGJN01000004">
    <property type="protein sequence ID" value="OZV68534.1"/>
    <property type="molecule type" value="Genomic_DNA"/>
</dbReference>
<evidence type="ECO:0000313" key="1">
    <source>
        <dbReference type="EMBL" id="OZV68534.1"/>
    </source>
</evidence>